<sequence>MRILAVIAMAFGIKREDLNGWKRKIDDGEIAFLTHYWLDDRFPGCTSVTKVGCNDMQKLKLWGEMYQLKPEWIHKRKDGYSHFDLLGEKQIEVLKNEGYMNQIK</sequence>
<protein>
    <recommendedName>
        <fullName evidence="3">YneQ</fullName>
    </recommendedName>
</protein>
<evidence type="ECO:0008006" key="3">
    <source>
        <dbReference type="Google" id="ProtNLM"/>
    </source>
</evidence>
<organism evidence="1 2">
    <name type="scientific">Cytobacillus purgationiresistens</name>
    <dbReference type="NCBI Taxonomy" id="863449"/>
    <lineage>
        <taxon>Bacteria</taxon>
        <taxon>Bacillati</taxon>
        <taxon>Bacillota</taxon>
        <taxon>Bacilli</taxon>
        <taxon>Bacillales</taxon>
        <taxon>Bacillaceae</taxon>
        <taxon>Cytobacillus</taxon>
    </lineage>
</organism>
<dbReference type="Proteomes" id="UP001238088">
    <property type="component" value="Unassembled WGS sequence"/>
</dbReference>
<reference evidence="1 2" key="1">
    <citation type="submission" date="2023-07" db="EMBL/GenBank/DDBJ databases">
        <title>Genomic Encyclopedia of Type Strains, Phase IV (KMG-IV): sequencing the most valuable type-strain genomes for metagenomic binning, comparative biology and taxonomic classification.</title>
        <authorList>
            <person name="Goeker M."/>
        </authorList>
    </citation>
    <scope>NUCLEOTIDE SEQUENCE [LARGE SCALE GENOMIC DNA]</scope>
    <source>
        <strain evidence="1 2">DSM 23494</strain>
    </source>
</reference>
<evidence type="ECO:0000313" key="2">
    <source>
        <dbReference type="Proteomes" id="UP001238088"/>
    </source>
</evidence>
<keyword evidence="2" id="KW-1185">Reference proteome</keyword>
<evidence type="ECO:0000313" key="1">
    <source>
        <dbReference type="EMBL" id="MDQ0268614.1"/>
    </source>
</evidence>
<proteinExistence type="predicted"/>
<dbReference type="EMBL" id="JAUSUB010000001">
    <property type="protein sequence ID" value="MDQ0268614.1"/>
    <property type="molecule type" value="Genomic_DNA"/>
</dbReference>
<comment type="caution">
    <text evidence="1">The sequence shown here is derived from an EMBL/GenBank/DDBJ whole genome shotgun (WGS) entry which is preliminary data.</text>
</comment>
<gene>
    <name evidence="1" type="ORF">J2S17_000483</name>
</gene>
<accession>A0ABU0ABI4</accession>
<name>A0ABU0ABI4_9BACI</name>